<dbReference type="AlphaFoldDB" id="A0AAP0I712"/>
<accession>A0AAP0I712</accession>
<dbReference type="Pfam" id="PF23325">
    <property type="entry name" value="TPR_28"/>
    <property type="match status" value="1"/>
</dbReference>
<gene>
    <name evidence="2" type="ORF">Sjap_017845</name>
</gene>
<dbReference type="InterPro" id="IPR056604">
    <property type="entry name" value="GBF1-like_TPR"/>
</dbReference>
<comment type="caution">
    <text evidence="2">The sequence shown here is derived from an EMBL/GenBank/DDBJ whole genome shotgun (WGS) entry which is preliminary data.</text>
</comment>
<name>A0AAP0I712_9MAGN</name>
<protein>
    <recommendedName>
        <fullName evidence="1">GBF1-like tetratricopeptide repeats domain-containing protein</fullName>
    </recommendedName>
</protein>
<dbReference type="EMBL" id="JBBNAE010000007">
    <property type="protein sequence ID" value="KAK9109785.1"/>
    <property type="molecule type" value="Genomic_DNA"/>
</dbReference>
<dbReference type="PANTHER" id="PTHR10663">
    <property type="entry name" value="GUANYL-NUCLEOTIDE EXCHANGE FACTOR"/>
    <property type="match status" value="1"/>
</dbReference>
<feature type="domain" description="GBF1-like tetratricopeptide repeats" evidence="1">
    <location>
        <begin position="17"/>
        <end position="97"/>
    </location>
</feature>
<dbReference type="PANTHER" id="PTHR10663:SF388">
    <property type="entry name" value="GOLGI-SPECIFIC BREFELDIN A-RESISTANCE GUANINE NUCLEOTIDE EXCHANGE FACTOR 1"/>
    <property type="match status" value="1"/>
</dbReference>
<keyword evidence="3" id="KW-1185">Reference proteome</keyword>
<evidence type="ECO:0000313" key="2">
    <source>
        <dbReference type="EMBL" id="KAK9109785.1"/>
    </source>
</evidence>
<proteinExistence type="predicted"/>
<evidence type="ECO:0000313" key="3">
    <source>
        <dbReference type="Proteomes" id="UP001417504"/>
    </source>
</evidence>
<dbReference type="Proteomes" id="UP001417504">
    <property type="component" value="Unassembled WGS sequence"/>
</dbReference>
<organism evidence="2 3">
    <name type="scientific">Stephania japonica</name>
    <dbReference type="NCBI Taxonomy" id="461633"/>
    <lineage>
        <taxon>Eukaryota</taxon>
        <taxon>Viridiplantae</taxon>
        <taxon>Streptophyta</taxon>
        <taxon>Embryophyta</taxon>
        <taxon>Tracheophyta</taxon>
        <taxon>Spermatophyta</taxon>
        <taxon>Magnoliopsida</taxon>
        <taxon>Ranunculales</taxon>
        <taxon>Menispermaceae</taxon>
        <taxon>Menispermoideae</taxon>
        <taxon>Cissampelideae</taxon>
        <taxon>Stephania</taxon>
    </lineage>
</organism>
<reference evidence="2 3" key="1">
    <citation type="submission" date="2024-01" db="EMBL/GenBank/DDBJ databases">
        <title>Genome assemblies of Stephania.</title>
        <authorList>
            <person name="Yang L."/>
        </authorList>
    </citation>
    <scope>NUCLEOTIDE SEQUENCE [LARGE SCALE GENOMIC DNA]</scope>
    <source>
        <strain evidence="2">QJT</strain>
        <tissue evidence="2">Leaf</tissue>
    </source>
</reference>
<sequence>MLDDLLEIAEGHSPKDYRNMEGTLVLAVMLLSKIFLQLLHDLSQLAAFCKLWLGVLSRMEKYMKAKVRGKRSEKLQELVPELLKNTLLVMKTKGVLVQRSALGGDGLWELTWLHVNNIALSLQSEVFPDQDSEQVQQQHSEPIRSLQSSETLSAAEGYQFSPLCFWFYVLCSGSLQVL</sequence>
<evidence type="ECO:0000259" key="1">
    <source>
        <dbReference type="Pfam" id="PF23325"/>
    </source>
</evidence>